<comment type="caution">
    <text evidence="10">The sequence shown here is derived from an EMBL/GenBank/DDBJ whole genome shotgun (WGS) entry which is preliminary data.</text>
</comment>
<dbReference type="FunFam" id="1.20.1250.20:FF:000064">
    <property type="entry name" value="MFS allantoate transporter"/>
    <property type="match status" value="1"/>
</dbReference>
<keyword evidence="5 8" id="KW-0472">Membrane</keyword>
<feature type="transmembrane region" description="Helical" evidence="8">
    <location>
        <begin position="225"/>
        <end position="246"/>
    </location>
</feature>
<feature type="transmembrane region" description="Helical" evidence="8">
    <location>
        <begin position="157"/>
        <end position="179"/>
    </location>
</feature>
<feature type="transmembrane region" description="Helical" evidence="8">
    <location>
        <begin position="132"/>
        <end position="151"/>
    </location>
</feature>
<reference evidence="10" key="1">
    <citation type="journal article" date="2020" name="Stud. Mycol.">
        <title>101 Dothideomycetes genomes: a test case for predicting lifestyles and emergence of pathogens.</title>
        <authorList>
            <person name="Haridas S."/>
            <person name="Albert R."/>
            <person name="Binder M."/>
            <person name="Bloem J."/>
            <person name="Labutti K."/>
            <person name="Salamov A."/>
            <person name="Andreopoulos B."/>
            <person name="Baker S."/>
            <person name="Barry K."/>
            <person name="Bills G."/>
            <person name="Bluhm B."/>
            <person name="Cannon C."/>
            <person name="Castanera R."/>
            <person name="Culley D."/>
            <person name="Daum C."/>
            <person name="Ezra D."/>
            <person name="Gonzalez J."/>
            <person name="Henrissat B."/>
            <person name="Kuo A."/>
            <person name="Liang C."/>
            <person name="Lipzen A."/>
            <person name="Lutzoni F."/>
            <person name="Magnuson J."/>
            <person name="Mondo S."/>
            <person name="Nolan M."/>
            <person name="Ohm R."/>
            <person name="Pangilinan J."/>
            <person name="Park H.-J."/>
            <person name="Ramirez L."/>
            <person name="Alfaro M."/>
            <person name="Sun H."/>
            <person name="Tritt A."/>
            <person name="Yoshinaga Y."/>
            <person name="Zwiers L.-H."/>
            <person name="Turgeon B."/>
            <person name="Goodwin S."/>
            <person name="Spatafora J."/>
            <person name="Crous P."/>
            <person name="Grigoriev I."/>
        </authorList>
    </citation>
    <scope>NUCLEOTIDE SEQUENCE</scope>
    <source>
        <strain evidence="10">CBS 260.36</strain>
    </source>
</reference>
<feature type="transmembrane region" description="Helical" evidence="8">
    <location>
        <begin position="450"/>
        <end position="473"/>
    </location>
</feature>
<evidence type="ECO:0000256" key="4">
    <source>
        <dbReference type="ARBA" id="ARBA00022989"/>
    </source>
</evidence>
<dbReference type="SUPFAM" id="SSF103473">
    <property type="entry name" value="MFS general substrate transporter"/>
    <property type="match status" value="1"/>
</dbReference>
<feature type="compositionally biased region" description="Low complexity" evidence="7">
    <location>
        <begin position="14"/>
        <end position="27"/>
    </location>
</feature>
<keyword evidence="11" id="KW-1185">Reference proteome</keyword>
<keyword evidence="3 8" id="KW-0812">Transmembrane</keyword>
<evidence type="ECO:0000256" key="2">
    <source>
        <dbReference type="ARBA" id="ARBA00022448"/>
    </source>
</evidence>
<feature type="transmembrane region" description="Helical" evidence="8">
    <location>
        <begin position="107"/>
        <end position="125"/>
    </location>
</feature>
<feature type="transmembrane region" description="Helical" evidence="8">
    <location>
        <begin position="191"/>
        <end position="213"/>
    </location>
</feature>
<evidence type="ECO:0000256" key="1">
    <source>
        <dbReference type="ARBA" id="ARBA00004141"/>
    </source>
</evidence>
<dbReference type="Proteomes" id="UP000799439">
    <property type="component" value="Unassembled WGS sequence"/>
</dbReference>
<keyword evidence="2" id="KW-0813">Transport</keyword>
<feature type="transmembrane region" description="Helical" evidence="8">
    <location>
        <begin position="65"/>
        <end position="87"/>
    </location>
</feature>
<evidence type="ECO:0000256" key="3">
    <source>
        <dbReference type="ARBA" id="ARBA00022692"/>
    </source>
</evidence>
<dbReference type="PANTHER" id="PTHR43791">
    <property type="entry name" value="PERMEASE-RELATED"/>
    <property type="match status" value="1"/>
</dbReference>
<dbReference type="InterPro" id="IPR036259">
    <property type="entry name" value="MFS_trans_sf"/>
</dbReference>
<name>A0A9P4MK34_9PEZI</name>
<dbReference type="PROSITE" id="PS50850">
    <property type="entry name" value="MFS"/>
    <property type="match status" value="1"/>
</dbReference>
<proteinExistence type="inferred from homology"/>
<evidence type="ECO:0000313" key="11">
    <source>
        <dbReference type="Proteomes" id="UP000799439"/>
    </source>
</evidence>
<feature type="domain" description="Major facilitator superfamily (MFS) profile" evidence="9">
    <location>
        <begin position="65"/>
        <end position="476"/>
    </location>
</feature>
<sequence length="510" mass="56224">MTSGTSSIEEKQPTGVATATSTTNTAQTPRDADQAFNFLASLNVSVDEVLAVNLNQLRRRIDYRLVPYLFLCYSMCWLDKAILNYANVMGLQKELKLKGNEFSNANTFFYTALTIAELPTGFILNKVSAQKWLGVNVILWGISTACVAASQNYQSLLATRILVGVFEAGVAPCLLLLISQWYTRSEQAPRYAIWYCGLGVGQIVGGLESFGFQHVHHPAFSGWRIMFVMMGAITILVGFFTFFFVAEYPMEAKYLSNIEKAALLQHISVNRTGVVNKHFVAPQLVELLLDIQIWWLVAITISVAITSGVISSYSTTLLANFGYTPKSAALLNSLSGIVSIVSALGSGFAVRKMGNRWLWIIILIMPSILGAGLMSFMPRKNKAGILAGIYLVNTCTATLPHIYQWTASNIAGHTKRPIAMGFVTAAFGIASLIGPQTFRAKDAPLYQPARLTVLVTLSFAALLTAGLALYYAWENRRRDRTHESIVMGSDEEEKWGNLTDRQNPAFRYVL</sequence>
<evidence type="ECO:0000259" key="9">
    <source>
        <dbReference type="PROSITE" id="PS50850"/>
    </source>
</evidence>
<dbReference type="GO" id="GO:0022857">
    <property type="term" value="F:transmembrane transporter activity"/>
    <property type="evidence" value="ECO:0007669"/>
    <property type="project" value="InterPro"/>
</dbReference>
<evidence type="ECO:0000256" key="7">
    <source>
        <dbReference type="SAM" id="MobiDB-lite"/>
    </source>
</evidence>
<dbReference type="InterPro" id="IPR011701">
    <property type="entry name" value="MFS"/>
</dbReference>
<gene>
    <name evidence="10" type="ORF">K461DRAFT_284658</name>
</gene>
<dbReference type="PANTHER" id="PTHR43791:SF40">
    <property type="entry name" value="THIAMINE PATHWAY TRANSPORTER THI73"/>
    <property type="match status" value="1"/>
</dbReference>
<evidence type="ECO:0000256" key="6">
    <source>
        <dbReference type="ARBA" id="ARBA00037968"/>
    </source>
</evidence>
<evidence type="ECO:0000256" key="5">
    <source>
        <dbReference type="ARBA" id="ARBA00023136"/>
    </source>
</evidence>
<feature type="transmembrane region" description="Helical" evidence="8">
    <location>
        <begin position="418"/>
        <end position="438"/>
    </location>
</feature>
<dbReference type="OrthoDB" id="6730379at2759"/>
<feature type="region of interest" description="Disordered" evidence="7">
    <location>
        <begin position="1"/>
        <end position="27"/>
    </location>
</feature>
<keyword evidence="4 8" id="KW-1133">Transmembrane helix</keyword>
<protein>
    <submittedName>
        <fullName evidence="10">MFS transporter</fullName>
    </submittedName>
</protein>
<feature type="transmembrane region" description="Helical" evidence="8">
    <location>
        <begin position="293"/>
        <end position="310"/>
    </location>
</feature>
<comment type="similarity">
    <text evidence="6">Belongs to the major facilitator superfamily. Allantoate permease family.</text>
</comment>
<dbReference type="GO" id="GO:0016020">
    <property type="term" value="C:membrane"/>
    <property type="evidence" value="ECO:0007669"/>
    <property type="project" value="UniProtKB-SubCell"/>
</dbReference>
<dbReference type="Pfam" id="PF07690">
    <property type="entry name" value="MFS_1"/>
    <property type="match status" value="1"/>
</dbReference>
<evidence type="ECO:0000256" key="8">
    <source>
        <dbReference type="SAM" id="Phobius"/>
    </source>
</evidence>
<feature type="transmembrane region" description="Helical" evidence="8">
    <location>
        <begin position="383"/>
        <end position="406"/>
    </location>
</feature>
<feature type="transmembrane region" description="Helical" evidence="8">
    <location>
        <begin position="357"/>
        <end position="377"/>
    </location>
</feature>
<dbReference type="AlphaFoldDB" id="A0A9P4MK34"/>
<dbReference type="Gene3D" id="1.20.1250.20">
    <property type="entry name" value="MFS general substrate transporter like domains"/>
    <property type="match status" value="2"/>
</dbReference>
<organism evidence="10 11">
    <name type="scientific">Myriangium duriaei CBS 260.36</name>
    <dbReference type="NCBI Taxonomy" id="1168546"/>
    <lineage>
        <taxon>Eukaryota</taxon>
        <taxon>Fungi</taxon>
        <taxon>Dikarya</taxon>
        <taxon>Ascomycota</taxon>
        <taxon>Pezizomycotina</taxon>
        <taxon>Dothideomycetes</taxon>
        <taxon>Dothideomycetidae</taxon>
        <taxon>Myriangiales</taxon>
        <taxon>Myriangiaceae</taxon>
        <taxon>Myriangium</taxon>
    </lineage>
</organism>
<feature type="transmembrane region" description="Helical" evidence="8">
    <location>
        <begin position="330"/>
        <end position="350"/>
    </location>
</feature>
<evidence type="ECO:0000313" key="10">
    <source>
        <dbReference type="EMBL" id="KAF2155937.1"/>
    </source>
</evidence>
<dbReference type="EMBL" id="ML996082">
    <property type="protein sequence ID" value="KAF2155937.1"/>
    <property type="molecule type" value="Genomic_DNA"/>
</dbReference>
<accession>A0A9P4MK34</accession>
<comment type="subcellular location">
    <subcellularLocation>
        <location evidence="1">Membrane</location>
        <topology evidence="1">Multi-pass membrane protein</topology>
    </subcellularLocation>
</comment>
<dbReference type="InterPro" id="IPR020846">
    <property type="entry name" value="MFS_dom"/>
</dbReference>